<dbReference type="GO" id="GO:0022857">
    <property type="term" value="F:transmembrane transporter activity"/>
    <property type="evidence" value="ECO:0007669"/>
    <property type="project" value="UniProtKB-UniRule"/>
</dbReference>
<keyword evidence="5" id="KW-1185">Reference proteome</keyword>
<evidence type="ECO:0000256" key="2">
    <source>
        <dbReference type="SAM" id="Phobius"/>
    </source>
</evidence>
<comment type="caution">
    <text evidence="4">The sequence shown here is derived from an EMBL/GenBank/DDBJ whole genome shotgun (WGS) entry which is preliminary data.</text>
</comment>
<keyword evidence="1" id="KW-0813">Transport</keyword>
<dbReference type="InterPro" id="IPR011853">
    <property type="entry name" value="TRAP_DctM-Dct_fused"/>
</dbReference>
<dbReference type="PANTHER" id="PTHR43849:SF2">
    <property type="entry name" value="BLL3936 PROTEIN"/>
    <property type="match status" value="1"/>
</dbReference>
<dbReference type="InParanoid" id="A0A6N7EUE9"/>
<evidence type="ECO:0000256" key="1">
    <source>
        <dbReference type="RuleBase" id="RU369079"/>
    </source>
</evidence>
<feature type="transmembrane region" description="Helical" evidence="2">
    <location>
        <begin position="462"/>
        <end position="480"/>
    </location>
</feature>
<keyword evidence="1" id="KW-0997">Cell inner membrane</keyword>
<evidence type="ECO:0000313" key="5">
    <source>
        <dbReference type="Proteomes" id="UP000471298"/>
    </source>
</evidence>
<gene>
    <name evidence="4" type="ORF">GCU85_05485</name>
</gene>
<dbReference type="NCBIfam" id="TIGR02123">
    <property type="entry name" value="TRAP_fused"/>
    <property type="match status" value="1"/>
</dbReference>
<feature type="transmembrane region" description="Helical" evidence="2">
    <location>
        <begin position="68"/>
        <end position="86"/>
    </location>
</feature>
<feature type="transmembrane region" description="Helical" evidence="2">
    <location>
        <begin position="179"/>
        <end position="201"/>
    </location>
</feature>
<feature type="transmembrane region" description="Helical" evidence="2">
    <location>
        <begin position="122"/>
        <end position="139"/>
    </location>
</feature>
<proteinExistence type="predicted"/>
<keyword evidence="2" id="KW-0472">Membrane</keyword>
<feature type="transmembrane region" description="Helical" evidence="2">
    <location>
        <begin position="361"/>
        <end position="382"/>
    </location>
</feature>
<feature type="transmembrane region" description="Helical" evidence="2">
    <location>
        <begin position="289"/>
        <end position="311"/>
    </location>
</feature>
<dbReference type="AlphaFoldDB" id="A0A6N7EUE9"/>
<feature type="transmembrane region" description="Helical" evidence="2">
    <location>
        <begin position="432"/>
        <end position="456"/>
    </location>
</feature>
<dbReference type="PANTHER" id="PTHR43849">
    <property type="entry name" value="BLL3936 PROTEIN"/>
    <property type="match status" value="1"/>
</dbReference>
<feature type="transmembrane region" description="Helical" evidence="2">
    <location>
        <begin position="402"/>
        <end position="420"/>
    </location>
</feature>
<keyword evidence="2" id="KW-0812">Transmembrane</keyword>
<dbReference type="RefSeq" id="WP_152810168.1">
    <property type="nucleotide sequence ID" value="NZ_WHNW01000004.1"/>
</dbReference>
<dbReference type="GO" id="GO:0005886">
    <property type="term" value="C:plasma membrane"/>
    <property type="evidence" value="ECO:0007669"/>
    <property type="project" value="UniProtKB-SubCell"/>
</dbReference>
<comment type="subcellular location">
    <subcellularLocation>
        <location evidence="1">Cell inner membrane</location>
        <topology evidence="1">Multi-pass membrane protein</topology>
    </subcellularLocation>
</comment>
<feature type="transmembrane region" description="Helical" evidence="2">
    <location>
        <begin position="487"/>
        <end position="508"/>
    </location>
</feature>
<feature type="transmembrane region" description="Helical" evidence="2">
    <location>
        <begin position="98"/>
        <end position="115"/>
    </location>
</feature>
<organism evidence="4 5">
    <name type="scientific">Ostreibacterium oceani</name>
    <dbReference type="NCBI Taxonomy" id="2654998"/>
    <lineage>
        <taxon>Bacteria</taxon>
        <taxon>Pseudomonadati</taxon>
        <taxon>Pseudomonadota</taxon>
        <taxon>Gammaproteobacteria</taxon>
        <taxon>Cardiobacteriales</taxon>
        <taxon>Ostreibacteriaceae</taxon>
        <taxon>Ostreibacterium</taxon>
    </lineage>
</organism>
<feature type="domain" description="TRAP C4-dicarboxylate transport system permease DctM subunit" evidence="3">
    <location>
        <begin position="110"/>
        <end position="544"/>
    </location>
</feature>
<dbReference type="Proteomes" id="UP000471298">
    <property type="component" value="Unassembled WGS sequence"/>
</dbReference>
<feature type="transmembrane region" description="Helical" evidence="2">
    <location>
        <begin position="331"/>
        <end position="354"/>
    </location>
</feature>
<keyword evidence="2" id="KW-1133">Transmembrane helix</keyword>
<evidence type="ECO:0000259" key="3">
    <source>
        <dbReference type="Pfam" id="PF06808"/>
    </source>
</evidence>
<accession>A0A6N7EUE9</accession>
<keyword evidence="1" id="KW-1003">Cell membrane</keyword>
<sequence length="602" mass="64188">MSHYKQAHPITQQLFATLAVITVVFHLWLIFSGLLPNLITRPLHMLFAVPWAFFSVQQLANKPLWYRLFSYALGVVAVIILAWIAINRNEVVEQYGILYGHAQLIGAGLLLVITLEMARRQIKAALPIVALCAIAYAAFGRHIPGNLGHNIPFEAILGDLTITEAGLWGMLTGTSVNTISVFIILGAAISCGLGGTAFMSLAQRLAGHYRAGAAKVAILSSALFGSISGSASANVASTGAITIPAMKRLGYPAPLSAAVEATASTGGQIMPPLMGAGAFVMVELLQTSYTTIMAAAFVPAILFFVIAWIGVDRLSTKYDLQPVPKSELPDWPSVTRLLPFFLIPFSILLFMLFFTQKTPQYGAGLAAFAAIALLIGTDFGKISLWQYGRRVIDCMMLAAQQIAMMASIIICVGIIIGILNQTGLGIKIASGILGLSAGIYAVALILTALTCLVLGMEIPTTAAYIICIAVAEPILLSFGMPQLTAHLFVYWYALLSCITPPVCGTVFIAATMANADWTKVAVHAMRLGLGLYLLPMAFATNPQLLTFGQTPLLSLMAGFKAGFGCLLVIMALTDKLSLKAISLFFLGVAILLIPLDFLTLLN</sequence>
<name>A0A6N7EUE9_9GAMM</name>
<feature type="transmembrane region" description="Helical" evidence="2">
    <location>
        <begin position="12"/>
        <end position="31"/>
    </location>
</feature>
<feature type="transmembrane region" description="Helical" evidence="2">
    <location>
        <begin position="578"/>
        <end position="601"/>
    </location>
</feature>
<evidence type="ECO:0000313" key="4">
    <source>
        <dbReference type="EMBL" id="MPV86181.1"/>
    </source>
</evidence>
<feature type="transmembrane region" description="Helical" evidence="2">
    <location>
        <begin position="552"/>
        <end position="572"/>
    </location>
</feature>
<protein>
    <submittedName>
        <fullName evidence="4">TRAP transporter fused permease subunit</fullName>
    </submittedName>
</protein>
<dbReference type="InterPro" id="IPR010656">
    <property type="entry name" value="DctM"/>
</dbReference>
<comment type="function">
    <text evidence="1">Part of the tripartite ATP-independent periplasmic (TRAP) transport system.</text>
</comment>
<reference evidence="4 5" key="1">
    <citation type="submission" date="2019-10" db="EMBL/GenBank/DDBJ databases">
        <title>Cardiobacteriales fam. a chemoheterotrophic member of the order Cardiobacteriales, and proposal of Cardiobacteriales fam. nov.</title>
        <authorList>
            <person name="Wang C."/>
        </authorList>
    </citation>
    <scope>NUCLEOTIDE SEQUENCE [LARGE SCALE GENOMIC DNA]</scope>
    <source>
        <strain evidence="4 5">ML27</strain>
    </source>
</reference>
<dbReference type="EMBL" id="WHNW01000004">
    <property type="protein sequence ID" value="MPV86181.1"/>
    <property type="molecule type" value="Genomic_DNA"/>
</dbReference>
<dbReference type="Pfam" id="PF06808">
    <property type="entry name" value="DctM"/>
    <property type="match status" value="1"/>
</dbReference>